<keyword evidence="1" id="KW-0812">Transmembrane</keyword>
<evidence type="ECO:0000313" key="3">
    <source>
        <dbReference type="Proteomes" id="UP001198495"/>
    </source>
</evidence>
<accession>A0ABS8FK93</accession>
<sequence length="308" mass="36256">MSKPDKHMKKGPYEREMARRRRERKRRIRRFHLICLGVMLLAFIIVCVNIFSHKKSIRKEAVSLYEAGNYQEALDKFKEAYAEKQWFSDSINVDILLYEADCMMQLQLFSDAELTYLDIQKKYPTSKYDKEQLSYLSDLSHALGNYQRGDYVSTVATFTKAVENGHKDISIYAAICYENQKSYDKMKEYLDIYANYHGIDAYVNYKYASYYYDTKDYNQALTYLAQGESAGDSDYLQEILYAEIMCYKELQNYTEAFSRATSYIAKYPEDQKGQDLYAYLDTRVNVNEVPVNDRYHLYSEPENSSAVE</sequence>
<dbReference type="Proteomes" id="UP001198495">
    <property type="component" value="Unassembled WGS sequence"/>
</dbReference>
<keyword evidence="3" id="KW-1185">Reference proteome</keyword>
<keyword evidence="1" id="KW-0472">Membrane</keyword>
<dbReference type="SUPFAM" id="SSF81901">
    <property type="entry name" value="HCP-like"/>
    <property type="match status" value="1"/>
</dbReference>
<organism evidence="2 3">
    <name type="scientific">Coprococcus hominis</name>
    <name type="common">ex Arizal et al. 2022</name>
    <dbReference type="NCBI Taxonomy" id="2881262"/>
    <lineage>
        <taxon>Bacteria</taxon>
        <taxon>Bacillati</taxon>
        <taxon>Bacillota</taxon>
        <taxon>Clostridia</taxon>
        <taxon>Lachnospirales</taxon>
        <taxon>Lachnospiraceae</taxon>
        <taxon>Coprococcus</taxon>
    </lineage>
</organism>
<dbReference type="RefSeq" id="WP_118670715.1">
    <property type="nucleotide sequence ID" value="NZ_JBBNHG010000031.1"/>
</dbReference>
<evidence type="ECO:0000256" key="1">
    <source>
        <dbReference type="SAM" id="Phobius"/>
    </source>
</evidence>
<keyword evidence="1" id="KW-1133">Transmembrane helix</keyword>
<dbReference type="Gene3D" id="1.25.40.10">
    <property type="entry name" value="Tetratricopeptide repeat domain"/>
    <property type="match status" value="2"/>
</dbReference>
<reference evidence="2 3" key="1">
    <citation type="submission" date="2021-10" db="EMBL/GenBank/DDBJ databases">
        <title>Anaerobic single-cell dispensing facilitates the cultivation of human gut bacteria.</title>
        <authorList>
            <person name="Afrizal A."/>
        </authorList>
    </citation>
    <scope>NUCLEOTIDE SEQUENCE [LARGE SCALE GENOMIC DNA]</scope>
    <source>
        <strain evidence="2 3">CLA-AA-H212</strain>
    </source>
</reference>
<feature type="transmembrane region" description="Helical" evidence="1">
    <location>
        <begin position="31"/>
        <end position="51"/>
    </location>
</feature>
<dbReference type="EMBL" id="JAJEQT010000001">
    <property type="protein sequence ID" value="MCC2217601.1"/>
    <property type="molecule type" value="Genomic_DNA"/>
</dbReference>
<gene>
    <name evidence="2" type="ORF">LKD28_00950</name>
</gene>
<dbReference type="Pfam" id="PF14559">
    <property type="entry name" value="TPR_19"/>
    <property type="match status" value="1"/>
</dbReference>
<dbReference type="InterPro" id="IPR011990">
    <property type="entry name" value="TPR-like_helical_dom_sf"/>
</dbReference>
<evidence type="ECO:0000313" key="2">
    <source>
        <dbReference type="EMBL" id="MCC2217601.1"/>
    </source>
</evidence>
<comment type="caution">
    <text evidence="2">The sequence shown here is derived from an EMBL/GenBank/DDBJ whole genome shotgun (WGS) entry which is preliminary data.</text>
</comment>
<name>A0ABS8FK93_9FIRM</name>
<protein>
    <submittedName>
        <fullName evidence="2">Tetratricopeptide repeat protein</fullName>
    </submittedName>
</protein>
<proteinExistence type="predicted"/>